<reference evidence="1 2" key="1">
    <citation type="submission" date="2020-02" db="EMBL/GenBank/DDBJ databases">
        <title>Draft genome sequence of Haematococcus lacustris strain NIES-144.</title>
        <authorList>
            <person name="Morimoto D."/>
            <person name="Nakagawa S."/>
            <person name="Yoshida T."/>
            <person name="Sawayama S."/>
        </authorList>
    </citation>
    <scope>NUCLEOTIDE SEQUENCE [LARGE SCALE GENOMIC DNA]</scope>
    <source>
        <strain evidence="1 2">NIES-144</strain>
    </source>
</reference>
<protein>
    <submittedName>
        <fullName evidence="1">Uncharacterized protein</fullName>
    </submittedName>
</protein>
<gene>
    <name evidence="1" type="ORF">HaLaN_27129</name>
</gene>
<dbReference type="Proteomes" id="UP000485058">
    <property type="component" value="Unassembled WGS sequence"/>
</dbReference>
<keyword evidence="2" id="KW-1185">Reference proteome</keyword>
<dbReference type="AlphaFoldDB" id="A0A6A0A7I2"/>
<sequence>MAGCSLCSLQSGQTLLASCGLRMLQPSPHDTHSQHTAVTGNVFQHNRTCVWLVSTPPCACCQHSNPSWPCSGESILFHRQHQSPLRVHRDAKG</sequence>
<proteinExistence type="predicted"/>
<dbReference type="EMBL" id="BLLF01003955">
    <property type="protein sequence ID" value="GFH28609.1"/>
    <property type="molecule type" value="Genomic_DNA"/>
</dbReference>
<name>A0A6A0A7I2_HAELA</name>
<accession>A0A6A0A7I2</accession>
<evidence type="ECO:0000313" key="1">
    <source>
        <dbReference type="EMBL" id="GFH28609.1"/>
    </source>
</evidence>
<evidence type="ECO:0000313" key="2">
    <source>
        <dbReference type="Proteomes" id="UP000485058"/>
    </source>
</evidence>
<comment type="caution">
    <text evidence="1">The sequence shown here is derived from an EMBL/GenBank/DDBJ whole genome shotgun (WGS) entry which is preliminary data.</text>
</comment>
<organism evidence="1 2">
    <name type="scientific">Haematococcus lacustris</name>
    <name type="common">Green alga</name>
    <name type="synonym">Haematococcus pluvialis</name>
    <dbReference type="NCBI Taxonomy" id="44745"/>
    <lineage>
        <taxon>Eukaryota</taxon>
        <taxon>Viridiplantae</taxon>
        <taxon>Chlorophyta</taxon>
        <taxon>core chlorophytes</taxon>
        <taxon>Chlorophyceae</taxon>
        <taxon>CS clade</taxon>
        <taxon>Chlamydomonadales</taxon>
        <taxon>Haematococcaceae</taxon>
        <taxon>Haematococcus</taxon>
    </lineage>
</organism>